<evidence type="ECO:0000256" key="18">
    <source>
        <dbReference type="ARBA" id="ARBA00023326"/>
    </source>
</evidence>
<evidence type="ECO:0000256" key="9">
    <source>
        <dbReference type="ARBA" id="ARBA00022525"/>
    </source>
</evidence>
<evidence type="ECO:0000256" key="13">
    <source>
        <dbReference type="ARBA" id="ARBA00023136"/>
    </source>
</evidence>
<evidence type="ECO:0000256" key="1">
    <source>
        <dbReference type="ARBA" id="ARBA00000382"/>
    </source>
</evidence>
<dbReference type="GO" id="GO:0042973">
    <property type="term" value="F:glucan endo-1,3-beta-D-glucosidase activity"/>
    <property type="evidence" value="ECO:0007669"/>
    <property type="project" value="UniProtKB-EC"/>
</dbReference>
<protein>
    <recommendedName>
        <fullName evidence="6">Probable glucan endo-1,3-beta-glucosidase eglC</fullName>
        <ecNumber evidence="5">3.2.1.39</ecNumber>
    </recommendedName>
    <alternativeName>
        <fullName evidence="20">Endo-1,3-beta-glucanase eglC</fullName>
    </alternativeName>
    <alternativeName>
        <fullName evidence="21">Laminarinase eglC</fullName>
    </alternativeName>
</protein>
<evidence type="ECO:0000256" key="17">
    <source>
        <dbReference type="ARBA" id="ARBA00023316"/>
    </source>
</evidence>
<evidence type="ECO:0000256" key="19">
    <source>
        <dbReference type="ARBA" id="ARBA00025152"/>
    </source>
</evidence>
<evidence type="ECO:0000256" key="11">
    <source>
        <dbReference type="ARBA" id="ARBA00022729"/>
    </source>
</evidence>
<keyword evidence="18" id="KW-0624">Polysaccharide degradation</keyword>
<proteinExistence type="inferred from homology"/>
<evidence type="ECO:0000256" key="2">
    <source>
        <dbReference type="ARBA" id="ARBA00004191"/>
    </source>
</evidence>
<keyword evidence="26" id="KW-1185">Reference proteome</keyword>
<keyword evidence="8" id="KW-0134">Cell wall</keyword>
<evidence type="ECO:0000256" key="21">
    <source>
        <dbReference type="ARBA" id="ARBA00032906"/>
    </source>
</evidence>
<comment type="catalytic activity">
    <reaction evidence="1">
        <text>Hydrolysis of (1-&gt;3)-beta-D-glucosidic linkages in (1-&gt;3)-beta-D-glucans.</text>
        <dbReference type="EC" id="3.2.1.39"/>
    </reaction>
</comment>
<dbReference type="GO" id="GO:0009277">
    <property type="term" value="C:fungal-type cell wall"/>
    <property type="evidence" value="ECO:0007669"/>
    <property type="project" value="TreeGrafter"/>
</dbReference>
<comment type="function">
    <text evidence="19">Glucanases play a role in cell expansion during growth, in cell-cell fusion during mating, and in spore release during sporulation. This enzyme may be involved in beta-glucan degradation and also function biosynthetically as a transglycosylase.</text>
</comment>
<dbReference type="SUPFAM" id="SSF51445">
    <property type="entry name" value="(Trans)glycosidases"/>
    <property type="match status" value="1"/>
</dbReference>
<keyword evidence="17" id="KW-0961">Cell wall biogenesis/degradation</keyword>
<keyword evidence="11 23" id="KW-0732">Signal</keyword>
<keyword evidence="15" id="KW-0119">Carbohydrate metabolism</keyword>
<keyword evidence="13" id="KW-0472">Membrane</keyword>
<evidence type="ECO:0000256" key="23">
    <source>
        <dbReference type="SAM" id="SignalP"/>
    </source>
</evidence>
<evidence type="ECO:0000256" key="12">
    <source>
        <dbReference type="ARBA" id="ARBA00022801"/>
    </source>
</evidence>
<comment type="subcellular location">
    <subcellularLocation>
        <location evidence="3">Cell membrane</location>
        <topology evidence="3">Lipid-anchor</topology>
        <topology evidence="3">GPI-anchor</topology>
    </subcellularLocation>
    <subcellularLocation>
        <location evidence="2">Secreted</location>
        <location evidence="2">Cell wall</location>
    </subcellularLocation>
</comment>
<feature type="signal peptide" evidence="23">
    <location>
        <begin position="1"/>
        <end position="19"/>
    </location>
</feature>
<dbReference type="GO" id="GO:0009986">
    <property type="term" value="C:cell surface"/>
    <property type="evidence" value="ECO:0007669"/>
    <property type="project" value="TreeGrafter"/>
</dbReference>
<feature type="domain" description="Heterokaryon incompatibility" evidence="24">
    <location>
        <begin position="354"/>
        <end position="442"/>
    </location>
</feature>
<dbReference type="PANTHER" id="PTHR16631:SF13">
    <property type="entry name" value="GLUCAN ENDO-1,3-BETA-GLUCOSIDASE EGLC-RELATED"/>
    <property type="match status" value="1"/>
</dbReference>
<dbReference type="GO" id="GO:0005576">
    <property type="term" value="C:extracellular region"/>
    <property type="evidence" value="ECO:0007669"/>
    <property type="project" value="TreeGrafter"/>
</dbReference>
<evidence type="ECO:0000259" key="24">
    <source>
        <dbReference type="Pfam" id="PF06985"/>
    </source>
</evidence>
<dbReference type="EMBL" id="FJOG01000012">
    <property type="protein sequence ID" value="CZR58493.1"/>
    <property type="molecule type" value="Genomic_DNA"/>
</dbReference>
<dbReference type="GO" id="GO:0071555">
    <property type="term" value="P:cell wall organization"/>
    <property type="evidence" value="ECO:0007669"/>
    <property type="project" value="UniProtKB-KW"/>
</dbReference>
<evidence type="ECO:0000256" key="16">
    <source>
        <dbReference type="ARBA" id="ARBA00023288"/>
    </source>
</evidence>
<dbReference type="OrthoDB" id="77201at2759"/>
<feature type="chain" id="PRO_5013041262" description="Probable glucan endo-1,3-beta-glucosidase eglC" evidence="23">
    <location>
        <begin position="20"/>
        <end position="611"/>
    </location>
</feature>
<keyword evidence="14" id="KW-0325">Glycoprotein</keyword>
<keyword evidence="12" id="KW-0378">Hydrolase</keyword>
<keyword evidence="10" id="KW-0336">GPI-anchor</keyword>
<evidence type="ECO:0000313" key="25">
    <source>
        <dbReference type="EMBL" id="CZR58493.1"/>
    </source>
</evidence>
<evidence type="ECO:0000256" key="8">
    <source>
        <dbReference type="ARBA" id="ARBA00022512"/>
    </source>
</evidence>
<evidence type="ECO:0000256" key="6">
    <source>
        <dbReference type="ARBA" id="ARBA00019762"/>
    </source>
</evidence>
<evidence type="ECO:0000256" key="14">
    <source>
        <dbReference type="ARBA" id="ARBA00023180"/>
    </source>
</evidence>
<dbReference type="Pfam" id="PF06985">
    <property type="entry name" value="HET"/>
    <property type="match status" value="1"/>
</dbReference>
<dbReference type="PANTHER" id="PTHR16631">
    <property type="entry name" value="GLUCAN 1,3-BETA-GLUCOSIDASE"/>
    <property type="match status" value="1"/>
</dbReference>
<dbReference type="GO" id="GO:0005886">
    <property type="term" value="C:plasma membrane"/>
    <property type="evidence" value="ECO:0007669"/>
    <property type="project" value="UniProtKB-SubCell"/>
</dbReference>
<accession>A0A1L7X0F8</accession>
<evidence type="ECO:0000313" key="26">
    <source>
        <dbReference type="Proteomes" id="UP000184330"/>
    </source>
</evidence>
<evidence type="ECO:0000256" key="7">
    <source>
        <dbReference type="ARBA" id="ARBA00022475"/>
    </source>
</evidence>
<comment type="similarity">
    <text evidence="4 22">Belongs to the glycosyl hydrolase 17 family.</text>
</comment>
<evidence type="ECO:0000256" key="20">
    <source>
        <dbReference type="ARBA" id="ARBA00032134"/>
    </source>
</evidence>
<dbReference type="Pfam" id="PF00332">
    <property type="entry name" value="Glyco_hydro_17"/>
    <property type="match status" value="1"/>
</dbReference>
<organism evidence="25 26">
    <name type="scientific">Phialocephala subalpina</name>
    <dbReference type="NCBI Taxonomy" id="576137"/>
    <lineage>
        <taxon>Eukaryota</taxon>
        <taxon>Fungi</taxon>
        <taxon>Dikarya</taxon>
        <taxon>Ascomycota</taxon>
        <taxon>Pezizomycotina</taxon>
        <taxon>Leotiomycetes</taxon>
        <taxon>Helotiales</taxon>
        <taxon>Mollisiaceae</taxon>
        <taxon>Phialocephala</taxon>
        <taxon>Phialocephala fortinii species complex</taxon>
    </lineage>
</organism>
<keyword evidence="16" id="KW-0449">Lipoprotein</keyword>
<keyword evidence="9" id="KW-0964">Secreted</keyword>
<reference evidence="25 26" key="1">
    <citation type="submission" date="2016-03" db="EMBL/GenBank/DDBJ databases">
        <authorList>
            <person name="Ploux O."/>
        </authorList>
    </citation>
    <scope>NUCLEOTIDE SEQUENCE [LARGE SCALE GENOMIC DNA]</scope>
    <source>
        <strain evidence="25 26">UAMH 11012</strain>
    </source>
</reference>
<dbReference type="InterPro" id="IPR000490">
    <property type="entry name" value="Glyco_hydro_17"/>
</dbReference>
<dbReference type="Proteomes" id="UP000184330">
    <property type="component" value="Unassembled WGS sequence"/>
</dbReference>
<name>A0A1L7X0F8_9HELO</name>
<dbReference type="GO" id="GO:0098552">
    <property type="term" value="C:side of membrane"/>
    <property type="evidence" value="ECO:0007669"/>
    <property type="project" value="UniProtKB-KW"/>
</dbReference>
<evidence type="ECO:0000256" key="22">
    <source>
        <dbReference type="RuleBase" id="RU004335"/>
    </source>
</evidence>
<evidence type="ECO:0000256" key="3">
    <source>
        <dbReference type="ARBA" id="ARBA00004609"/>
    </source>
</evidence>
<keyword evidence="7" id="KW-1003">Cell membrane</keyword>
<dbReference type="Gene3D" id="3.20.20.80">
    <property type="entry name" value="Glycosidases"/>
    <property type="match status" value="1"/>
</dbReference>
<evidence type="ECO:0000256" key="4">
    <source>
        <dbReference type="ARBA" id="ARBA00008773"/>
    </source>
</evidence>
<evidence type="ECO:0000256" key="15">
    <source>
        <dbReference type="ARBA" id="ARBA00023277"/>
    </source>
</evidence>
<dbReference type="GO" id="GO:0000272">
    <property type="term" value="P:polysaccharide catabolic process"/>
    <property type="evidence" value="ECO:0007669"/>
    <property type="project" value="UniProtKB-KW"/>
</dbReference>
<dbReference type="InterPro" id="IPR017853">
    <property type="entry name" value="GH"/>
</dbReference>
<dbReference type="AlphaFoldDB" id="A0A1L7X0F8"/>
<evidence type="ECO:0000256" key="5">
    <source>
        <dbReference type="ARBA" id="ARBA00012780"/>
    </source>
</evidence>
<gene>
    <name evidence="25" type="ORF">PAC_08385</name>
</gene>
<dbReference type="STRING" id="576137.A0A1L7X0F8"/>
<sequence length="611" mass="68254">MKLFLPLLVLTTLTSPISAYWKGFNIKSNLADGVTCKSAKDWAAAFAQLKTFPNKINSARLYSSHTCNTLLSAVPSAISSHTFILVGILATTANFEAEKGALLQAVKQYGFDWVAAISVGSEDLYRGTHSPSQLASQIYDVRGMLQELPGWNGSIKVGHVDTTNAWTNTSNREVIRACDFIGTDIYPYFQTLQDNNVSNSYELFWNGVKQVQNAVTKAGSTASVWVTETGWPVNGATKNNAIPGTTEARTYWSNVACMVYVSGLERGAEFCGYRTGWESVGLQGSPSPCKCSRIAQIHMSGVYSPLSSSRSIRILILELAYHYEDTLRCSLKEIQLPPATWFEGVIHKLTAASYEAVSYVWGSSTRDHSVVCDGKTIFLTANCDQAPRDLRCKGWERTLWVDSTCINQESTKERSAQLNLMGDAYEIAERTLVWLGPSNKSLDALFFDIFRFSQLPRWMGYFKPIQTLSTALIGSIANMVERLVLESLDAPRDHSINQSSIICGHNELPWANFEAFVNSYREISQQRLDWLRLTDAKFLSRCVLLIERSESRSNYYKHLIALHFIHAGGSNYYGRCLLWGCGRIMDCIGSLEATIDKDRVYGTQQIFSKQF</sequence>
<evidence type="ECO:0000256" key="10">
    <source>
        <dbReference type="ARBA" id="ARBA00022622"/>
    </source>
</evidence>
<dbReference type="InterPro" id="IPR010730">
    <property type="entry name" value="HET"/>
</dbReference>
<dbReference type="EC" id="3.2.1.39" evidence="5"/>
<dbReference type="InterPro" id="IPR050732">
    <property type="entry name" value="Beta-glucan_modifiers"/>
</dbReference>